<evidence type="ECO:0000256" key="3">
    <source>
        <dbReference type="ARBA" id="ARBA00023002"/>
    </source>
</evidence>
<dbReference type="PROSITE" id="PS51387">
    <property type="entry name" value="FAD_PCMH"/>
    <property type="match status" value="1"/>
</dbReference>
<keyword evidence="3" id="KW-0560">Oxidoreductase</keyword>
<sequence>MKASIGGYARARSIEHALSLFAEADGAGRYLAGGQSLVAALNLGASAGDMLVDISGIEALRGVRIEGDRLVIGALTRHSEIERNDLVARHVPLLAKAAPLIAHDAIRNRGTIGGSLSHADPAAEYPACAVALDAIFNLEGPNGRRDVAASEFFKGLFETDRAEDEILTAVSVPVAQAGERHAILELTRRSGDYALAGLAIVVRGDRHRIGAFGLGDRPLLCEGAMAALDRGDVDAAATAIADDVDPMSDIQASADYRRHLAGVVLRRLAAELGVAR</sequence>
<dbReference type="Pfam" id="PF00941">
    <property type="entry name" value="FAD_binding_5"/>
    <property type="match status" value="1"/>
</dbReference>
<organism evidence="5 6">
    <name type="scientific">Fulvimarina endophytica</name>
    <dbReference type="NCBI Taxonomy" id="2293836"/>
    <lineage>
        <taxon>Bacteria</taxon>
        <taxon>Pseudomonadati</taxon>
        <taxon>Pseudomonadota</taxon>
        <taxon>Alphaproteobacteria</taxon>
        <taxon>Hyphomicrobiales</taxon>
        <taxon>Aurantimonadaceae</taxon>
        <taxon>Fulvimarina</taxon>
    </lineage>
</organism>
<comment type="caution">
    <text evidence="5">The sequence shown here is derived from an EMBL/GenBank/DDBJ whole genome shotgun (WGS) entry which is preliminary data.</text>
</comment>
<dbReference type="InterPro" id="IPR036683">
    <property type="entry name" value="CO_DH_flav_C_dom_sf"/>
</dbReference>
<dbReference type="SUPFAM" id="SSF56176">
    <property type="entry name" value="FAD-binding/transporter-associated domain-like"/>
    <property type="match status" value="1"/>
</dbReference>
<dbReference type="PANTHER" id="PTHR42659">
    <property type="entry name" value="XANTHINE DEHYDROGENASE SUBUNIT C-RELATED"/>
    <property type="match status" value="1"/>
</dbReference>
<dbReference type="Gene3D" id="3.30.43.10">
    <property type="entry name" value="Uridine Diphospho-n-acetylenolpyruvylglucosamine Reductase, domain 2"/>
    <property type="match status" value="1"/>
</dbReference>
<dbReference type="Gene3D" id="3.30.390.50">
    <property type="entry name" value="CO dehydrogenase flavoprotein, C-terminal domain"/>
    <property type="match status" value="1"/>
</dbReference>
<proteinExistence type="predicted"/>
<evidence type="ECO:0000256" key="2">
    <source>
        <dbReference type="ARBA" id="ARBA00022827"/>
    </source>
</evidence>
<dbReference type="GO" id="GO:0071949">
    <property type="term" value="F:FAD binding"/>
    <property type="evidence" value="ECO:0007669"/>
    <property type="project" value="InterPro"/>
</dbReference>
<dbReference type="FunFam" id="3.30.465.10:FF:000017">
    <property type="entry name" value="Xanthine dehydrogenase, FAD binding subunit"/>
    <property type="match status" value="1"/>
</dbReference>
<evidence type="ECO:0000259" key="4">
    <source>
        <dbReference type="PROSITE" id="PS51387"/>
    </source>
</evidence>
<protein>
    <submittedName>
        <fullName evidence="5">Xanthine dehydrogenase family protein subunit M</fullName>
    </submittedName>
</protein>
<dbReference type="GO" id="GO:0016491">
    <property type="term" value="F:oxidoreductase activity"/>
    <property type="evidence" value="ECO:0007669"/>
    <property type="project" value="UniProtKB-KW"/>
</dbReference>
<dbReference type="SMART" id="SM01092">
    <property type="entry name" value="CO_deh_flav_C"/>
    <property type="match status" value="1"/>
</dbReference>
<dbReference type="InterPro" id="IPR005107">
    <property type="entry name" value="CO_DH_flav_C"/>
</dbReference>
<evidence type="ECO:0000256" key="1">
    <source>
        <dbReference type="ARBA" id="ARBA00022630"/>
    </source>
</evidence>
<keyword evidence="6" id="KW-1185">Reference proteome</keyword>
<feature type="domain" description="FAD-binding PCMH-type" evidence="4">
    <location>
        <begin position="1"/>
        <end position="177"/>
    </location>
</feature>
<dbReference type="InterPro" id="IPR036318">
    <property type="entry name" value="FAD-bd_PCMH-like_sf"/>
</dbReference>
<dbReference type="InterPro" id="IPR002346">
    <property type="entry name" value="Mopterin_DH_FAD-bd"/>
</dbReference>
<dbReference type="InterPro" id="IPR016167">
    <property type="entry name" value="FAD-bd_PCMH_sub1"/>
</dbReference>
<reference evidence="5 6" key="1">
    <citation type="submission" date="2018-08" db="EMBL/GenBank/DDBJ databases">
        <title>Fulvimarina sp. 85, whole genome shotgun sequence.</title>
        <authorList>
            <person name="Tuo L."/>
        </authorList>
    </citation>
    <scope>NUCLEOTIDE SEQUENCE [LARGE SCALE GENOMIC DNA]</scope>
    <source>
        <strain evidence="5 6">85</strain>
    </source>
</reference>
<gene>
    <name evidence="5" type="ORF">DYI37_10985</name>
</gene>
<dbReference type="AlphaFoldDB" id="A0A371X2U7"/>
<keyword evidence="2" id="KW-0274">FAD</keyword>
<accession>A0A371X2U7</accession>
<dbReference type="Gene3D" id="3.30.465.10">
    <property type="match status" value="1"/>
</dbReference>
<dbReference type="InterPro" id="IPR016169">
    <property type="entry name" value="FAD-bd_PCMH_sub2"/>
</dbReference>
<evidence type="ECO:0000313" key="5">
    <source>
        <dbReference type="EMBL" id="RFC63536.1"/>
    </source>
</evidence>
<dbReference type="Proteomes" id="UP000264310">
    <property type="component" value="Unassembled WGS sequence"/>
</dbReference>
<dbReference type="Pfam" id="PF03450">
    <property type="entry name" value="CO_deh_flav_C"/>
    <property type="match status" value="1"/>
</dbReference>
<dbReference type="SUPFAM" id="SSF55447">
    <property type="entry name" value="CO dehydrogenase flavoprotein C-terminal domain-like"/>
    <property type="match status" value="1"/>
</dbReference>
<dbReference type="PANTHER" id="PTHR42659:SF2">
    <property type="entry name" value="XANTHINE DEHYDROGENASE SUBUNIT C-RELATED"/>
    <property type="match status" value="1"/>
</dbReference>
<dbReference type="EMBL" id="QURL01000004">
    <property type="protein sequence ID" value="RFC63536.1"/>
    <property type="molecule type" value="Genomic_DNA"/>
</dbReference>
<keyword evidence="1" id="KW-0285">Flavoprotein</keyword>
<dbReference type="InterPro" id="IPR051312">
    <property type="entry name" value="Diverse_Substr_Oxidored"/>
</dbReference>
<dbReference type="OrthoDB" id="9793944at2"/>
<name>A0A371X2U7_9HYPH</name>
<dbReference type="RefSeq" id="WP_116683267.1">
    <property type="nucleotide sequence ID" value="NZ_QURL01000004.1"/>
</dbReference>
<dbReference type="InterPro" id="IPR016166">
    <property type="entry name" value="FAD-bd_PCMH"/>
</dbReference>
<evidence type="ECO:0000313" key="6">
    <source>
        <dbReference type="Proteomes" id="UP000264310"/>
    </source>
</evidence>